<accession>A0A0Q3PFM0</accession>
<evidence type="ECO:0000256" key="1">
    <source>
        <dbReference type="SAM" id="MobiDB-lite"/>
    </source>
</evidence>
<name>A0A0Q3PFM0_BRADI</name>
<dbReference type="AlphaFoldDB" id="A0A0Q3PFM0"/>
<proteinExistence type="predicted"/>
<gene>
    <name evidence="3" type="ORF">BRADI_4g16088v3</name>
</gene>
<evidence type="ECO:0000256" key="2">
    <source>
        <dbReference type="SAM" id="SignalP"/>
    </source>
</evidence>
<evidence type="ECO:0000313" key="4">
    <source>
        <dbReference type="EnsemblPlants" id="KQJ88161"/>
    </source>
</evidence>
<feature type="signal peptide" evidence="2">
    <location>
        <begin position="1"/>
        <end position="23"/>
    </location>
</feature>
<protein>
    <submittedName>
        <fullName evidence="3 4">Uncharacterized protein</fullName>
    </submittedName>
</protein>
<reference evidence="3" key="2">
    <citation type="submission" date="2017-06" db="EMBL/GenBank/DDBJ databases">
        <title>WGS assembly of Brachypodium distachyon.</title>
        <authorList>
            <consortium name="The International Brachypodium Initiative"/>
            <person name="Lucas S."/>
            <person name="Harmon-Smith M."/>
            <person name="Lail K."/>
            <person name="Tice H."/>
            <person name="Grimwood J."/>
            <person name="Bruce D."/>
            <person name="Barry K."/>
            <person name="Shu S."/>
            <person name="Lindquist E."/>
            <person name="Wang M."/>
            <person name="Pitluck S."/>
            <person name="Vogel J.P."/>
            <person name="Garvin D.F."/>
            <person name="Mockler T.C."/>
            <person name="Schmutz J."/>
            <person name="Rokhsar D."/>
            <person name="Bevan M.W."/>
        </authorList>
    </citation>
    <scope>NUCLEOTIDE SEQUENCE</scope>
    <source>
        <strain evidence="3">Bd21</strain>
    </source>
</reference>
<dbReference type="EMBL" id="CM000883">
    <property type="protein sequence ID" value="KQJ88161.1"/>
    <property type="molecule type" value="Genomic_DNA"/>
</dbReference>
<dbReference type="EnsemblPlants" id="KQJ88161">
    <property type="protein sequence ID" value="KQJ88161"/>
    <property type="gene ID" value="BRADI_4g16088v3"/>
</dbReference>
<sequence length="171" mass="18551">MFFFSFLLCILSVLLLQFQLATAAPWLRGLLRRRHARDDLPSPSLPLRGLLCPHGRALHIPLLRSRRATCAATVRPLRACFTPSAAFPFAAACLLCPTAARPCSAPHRPTKLRRSSRASLRRRAACYSPSAARSSAPAVARCSTAAAAPHFAAKRPASPPKSPKPHKFGPR</sequence>
<organism evidence="3">
    <name type="scientific">Brachypodium distachyon</name>
    <name type="common">Purple false brome</name>
    <name type="synonym">Trachynia distachya</name>
    <dbReference type="NCBI Taxonomy" id="15368"/>
    <lineage>
        <taxon>Eukaryota</taxon>
        <taxon>Viridiplantae</taxon>
        <taxon>Streptophyta</taxon>
        <taxon>Embryophyta</taxon>
        <taxon>Tracheophyta</taxon>
        <taxon>Spermatophyta</taxon>
        <taxon>Magnoliopsida</taxon>
        <taxon>Liliopsida</taxon>
        <taxon>Poales</taxon>
        <taxon>Poaceae</taxon>
        <taxon>BOP clade</taxon>
        <taxon>Pooideae</taxon>
        <taxon>Stipodae</taxon>
        <taxon>Brachypodieae</taxon>
        <taxon>Brachypodium</taxon>
    </lineage>
</organism>
<dbReference type="Gramene" id="KQJ88161">
    <property type="protein sequence ID" value="KQJ88161"/>
    <property type="gene ID" value="BRADI_4g16088v3"/>
</dbReference>
<dbReference type="Proteomes" id="UP000008810">
    <property type="component" value="Chromosome 4"/>
</dbReference>
<feature type="region of interest" description="Disordered" evidence="1">
    <location>
        <begin position="150"/>
        <end position="171"/>
    </location>
</feature>
<reference evidence="3 4" key="1">
    <citation type="journal article" date="2010" name="Nature">
        <title>Genome sequencing and analysis of the model grass Brachypodium distachyon.</title>
        <authorList>
            <consortium name="International Brachypodium Initiative"/>
        </authorList>
    </citation>
    <scope>NUCLEOTIDE SEQUENCE [LARGE SCALE GENOMIC DNA]</scope>
    <source>
        <strain evidence="3 4">Bd21</strain>
    </source>
</reference>
<dbReference type="InParanoid" id="A0A0Q3PFM0"/>
<feature type="chain" id="PRO_5036297612" evidence="2">
    <location>
        <begin position="24"/>
        <end position="171"/>
    </location>
</feature>
<reference evidence="4" key="3">
    <citation type="submission" date="2018-08" db="UniProtKB">
        <authorList>
            <consortium name="EnsemblPlants"/>
        </authorList>
    </citation>
    <scope>IDENTIFICATION</scope>
    <source>
        <strain evidence="4">cv. Bd21</strain>
    </source>
</reference>
<keyword evidence="2" id="KW-0732">Signal</keyword>
<evidence type="ECO:0000313" key="5">
    <source>
        <dbReference type="Proteomes" id="UP000008810"/>
    </source>
</evidence>
<keyword evidence="5" id="KW-1185">Reference proteome</keyword>
<evidence type="ECO:0000313" key="3">
    <source>
        <dbReference type="EMBL" id="KQJ88161.1"/>
    </source>
</evidence>